<evidence type="ECO:0000313" key="2">
    <source>
        <dbReference type="Proteomes" id="UP000267289"/>
    </source>
</evidence>
<dbReference type="AlphaFoldDB" id="A0A498Q3N3"/>
<accession>A0A498Q3N3</accession>
<organism evidence="1 2">
    <name type="scientific">Mycobacterium innocens</name>
    <dbReference type="NCBI Taxonomy" id="2341083"/>
    <lineage>
        <taxon>Bacteria</taxon>
        <taxon>Bacillati</taxon>
        <taxon>Actinomycetota</taxon>
        <taxon>Actinomycetes</taxon>
        <taxon>Mycobacteriales</taxon>
        <taxon>Mycobacteriaceae</taxon>
        <taxon>Mycobacterium</taxon>
    </lineage>
</organism>
<dbReference type="InterPro" id="IPR036661">
    <property type="entry name" value="Luciferase-like_sf"/>
</dbReference>
<gene>
    <name evidence="1" type="ORF">LAUMK13_02838</name>
</gene>
<dbReference type="SUPFAM" id="SSF51679">
    <property type="entry name" value="Bacterial luciferase-like"/>
    <property type="match status" value="1"/>
</dbReference>
<dbReference type="EMBL" id="UPHQ01000131">
    <property type="protein sequence ID" value="VBA39931.1"/>
    <property type="molecule type" value="Genomic_DNA"/>
</dbReference>
<dbReference type="Proteomes" id="UP000267289">
    <property type="component" value="Unassembled WGS sequence"/>
</dbReference>
<keyword evidence="2" id="KW-1185">Reference proteome</keyword>
<proteinExistence type="predicted"/>
<dbReference type="Gene3D" id="3.20.20.30">
    <property type="entry name" value="Luciferase-like domain"/>
    <property type="match status" value="1"/>
</dbReference>
<dbReference type="GO" id="GO:0016705">
    <property type="term" value="F:oxidoreductase activity, acting on paired donors, with incorporation or reduction of molecular oxygen"/>
    <property type="evidence" value="ECO:0007669"/>
    <property type="project" value="InterPro"/>
</dbReference>
<reference evidence="1 2" key="1">
    <citation type="submission" date="2018-09" db="EMBL/GenBank/DDBJ databases">
        <authorList>
            <person name="Tagini F."/>
        </authorList>
    </citation>
    <scope>NUCLEOTIDE SEQUENCE [LARGE SCALE GENOMIC DNA]</scope>
    <source>
        <strain evidence="1 2">MK13</strain>
    </source>
</reference>
<dbReference type="RefSeq" id="WP_208649055.1">
    <property type="nucleotide sequence ID" value="NZ_UPHQ01000131.1"/>
</dbReference>
<name>A0A498Q3N3_9MYCO</name>
<evidence type="ECO:0000313" key="1">
    <source>
        <dbReference type="EMBL" id="VBA39931.1"/>
    </source>
</evidence>
<sequence length="57" mass="6369">MLRLIARHADEWKMPASEGPQLWGDVNARLGKACAEVGRNPAEVRRFGQVPLRVSDL</sequence>
<protein>
    <submittedName>
        <fullName evidence="1">Uncharacterized protein</fullName>
    </submittedName>
</protein>